<comment type="similarity">
    <text evidence="1 8">Belongs to the SOS response-associated peptidase family.</text>
</comment>
<name>A0ABP6ZXW6_9ACTN</name>
<dbReference type="Gene3D" id="3.90.1680.10">
    <property type="entry name" value="SOS response associated peptidase-like"/>
    <property type="match status" value="1"/>
</dbReference>
<dbReference type="EMBL" id="BAAAZO010000006">
    <property type="protein sequence ID" value="GAA3618153.1"/>
    <property type="molecule type" value="Genomic_DNA"/>
</dbReference>
<evidence type="ECO:0000313" key="9">
    <source>
        <dbReference type="EMBL" id="GAA3618153.1"/>
    </source>
</evidence>
<dbReference type="Proteomes" id="UP001501074">
    <property type="component" value="Unassembled WGS sequence"/>
</dbReference>
<evidence type="ECO:0000256" key="2">
    <source>
        <dbReference type="ARBA" id="ARBA00022670"/>
    </source>
</evidence>
<dbReference type="Pfam" id="PF02586">
    <property type="entry name" value="SRAP"/>
    <property type="match status" value="1"/>
</dbReference>
<dbReference type="RefSeq" id="WP_231480768.1">
    <property type="nucleotide sequence ID" value="NZ_BAAAZO010000006.1"/>
</dbReference>
<evidence type="ECO:0000256" key="3">
    <source>
        <dbReference type="ARBA" id="ARBA00022763"/>
    </source>
</evidence>
<proteinExistence type="inferred from homology"/>
<keyword evidence="2 8" id="KW-0645">Protease</keyword>
<evidence type="ECO:0000256" key="4">
    <source>
        <dbReference type="ARBA" id="ARBA00022801"/>
    </source>
</evidence>
<evidence type="ECO:0000256" key="8">
    <source>
        <dbReference type="RuleBase" id="RU364100"/>
    </source>
</evidence>
<dbReference type="EC" id="3.4.-.-" evidence="8"/>
<comment type="caution">
    <text evidence="9">The sequence shown here is derived from an EMBL/GenBank/DDBJ whole genome shotgun (WGS) entry which is preliminary data.</text>
</comment>
<evidence type="ECO:0000256" key="7">
    <source>
        <dbReference type="ARBA" id="ARBA00023239"/>
    </source>
</evidence>
<evidence type="ECO:0000313" key="10">
    <source>
        <dbReference type="Proteomes" id="UP001501074"/>
    </source>
</evidence>
<keyword evidence="3" id="KW-0227">DNA damage</keyword>
<dbReference type="PANTHER" id="PTHR13604:SF0">
    <property type="entry name" value="ABASIC SITE PROCESSING PROTEIN HMCES"/>
    <property type="match status" value="1"/>
</dbReference>
<protein>
    <recommendedName>
        <fullName evidence="8">Abasic site processing protein</fullName>
        <ecNumber evidence="8">3.4.-.-</ecNumber>
    </recommendedName>
</protein>
<reference evidence="10" key="1">
    <citation type="journal article" date="2019" name="Int. J. Syst. Evol. Microbiol.">
        <title>The Global Catalogue of Microorganisms (GCM) 10K type strain sequencing project: providing services to taxonomists for standard genome sequencing and annotation.</title>
        <authorList>
            <consortium name="The Broad Institute Genomics Platform"/>
            <consortium name="The Broad Institute Genome Sequencing Center for Infectious Disease"/>
            <person name="Wu L."/>
            <person name="Ma J."/>
        </authorList>
    </citation>
    <scope>NUCLEOTIDE SEQUENCE [LARGE SCALE GENOMIC DNA]</scope>
    <source>
        <strain evidence="10">JCM 16902</strain>
    </source>
</reference>
<keyword evidence="6" id="KW-0238">DNA-binding</keyword>
<evidence type="ECO:0000256" key="1">
    <source>
        <dbReference type="ARBA" id="ARBA00008136"/>
    </source>
</evidence>
<dbReference type="PANTHER" id="PTHR13604">
    <property type="entry name" value="DC12-RELATED"/>
    <property type="match status" value="1"/>
</dbReference>
<keyword evidence="5" id="KW-0190">Covalent protein-DNA linkage</keyword>
<dbReference type="InterPro" id="IPR036590">
    <property type="entry name" value="SRAP-like"/>
</dbReference>
<dbReference type="InterPro" id="IPR003738">
    <property type="entry name" value="SRAP"/>
</dbReference>
<keyword evidence="7" id="KW-0456">Lyase</keyword>
<evidence type="ECO:0000256" key="5">
    <source>
        <dbReference type="ARBA" id="ARBA00023124"/>
    </source>
</evidence>
<organism evidence="9 10">
    <name type="scientific">Kineosporia mesophila</name>
    <dbReference type="NCBI Taxonomy" id="566012"/>
    <lineage>
        <taxon>Bacteria</taxon>
        <taxon>Bacillati</taxon>
        <taxon>Actinomycetota</taxon>
        <taxon>Actinomycetes</taxon>
        <taxon>Kineosporiales</taxon>
        <taxon>Kineosporiaceae</taxon>
        <taxon>Kineosporia</taxon>
    </lineage>
</organism>
<dbReference type="SUPFAM" id="SSF143081">
    <property type="entry name" value="BB1717-like"/>
    <property type="match status" value="1"/>
</dbReference>
<accession>A0ABP6ZXW6</accession>
<gene>
    <name evidence="9" type="ORF">GCM10022223_38590</name>
</gene>
<keyword evidence="4 8" id="KW-0378">Hydrolase</keyword>
<sequence length="293" mass="31843">MCGRYASSRGHEELVVEFEVEEDHLDDPRAVEAKYNIAPTDTVPVVMERMEKPAPDESDVDALVTAALANDAQHDARAVRQLRPLRWGLVPSWSKDASGGARMINARLETLLDKPAFKKAALSRRCLVPADGWYEWQVSPTEKDAKGKPRKQPFFMSPADGSPGLALAGIYEFWRDRAADPDGPVAWLVTFAVITTAAEPGLDTIHDRMPLVLPKDRWAAWLDPGVKAAADVHNLTIDLPAGRFSALPITTRVNSVRNDGPALLEPAPADSLIGVVDPATGELLGGPVEDSLF</sequence>
<keyword evidence="10" id="KW-1185">Reference proteome</keyword>
<evidence type="ECO:0000256" key="6">
    <source>
        <dbReference type="ARBA" id="ARBA00023125"/>
    </source>
</evidence>